<gene>
    <name evidence="1" type="ORF">CA260_15630</name>
</gene>
<comment type="caution">
    <text evidence="1">The sequence shown here is derived from an EMBL/GenBank/DDBJ whole genome shotgun (WGS) entry which is preliminary data.</text>
</comment>
<protein>
    <recommendedName>
        <fullName evidence="3">DUF3142 domain-containing protein</fullName>
    </recommendedName>
</protein>
<evidence type="ECO:0008006" key="3">
    <source>
        <dbReference type="Google" id="ProtNLM"/>
    </source>
</evidence>
<proteinExistence type="predicted"/>
<dbReference type="Pfam" id="PF11340">
    <property type="entry name" value="DUF3142"/>
    <property type="match status" value="1"/>
</dbReference>
<dbReference type="InterPro" id="IPR021488">
    <property type="entry name" value="DUF3142"/>
</dbReference>
<accession>A0A328NZJ4</accession>
<name>A0A328NZJ4_9GAMM</name>
<evidence type="ECO:0000313" key="2">
    <source>
        <dbReference type="Proteomes" id="UP000248926"/>
    </source>
</evidence>
<reference evidence="1 2" key="1">
    <citation type="journal article" date="2018" name="Genet. Mol. Biol.">
        <title>The genome sequence of Dyella jiangningensis FCAV SCS01 from a lignocellulose-decomposing microbial consortium metagenome reveals potential for biotechnological applications.</title>
        <authorList>
            <person name="Desiderato J.G."/>
            <person name="Alvarenga D.O."/>
            <person name="Constancio M.T.L."/>
            <person name="Alves L.M.C."/>
            <person name="Varani A.M."/>
        </authorList>
    </citation>
    <scope>NUCLEOTIDE SEQUENCE [LARGE SCALE GENOMIC DNA]</scope>
    <source>
        <strain evidence="1 2">FCAV SCS01</strain>
    </source>
</reference>
<evidence type="ECO:0000313" key="1">
    <source>
        <dbReference type="EMBL" id="RAO75498.1"/>
    </source>
</evidence>
<dbReference type="EMBL" id="NFZS01000004">
    <property type="protein sequence ID" value="RAO75498.1"/>
    <property type="molecule type" value="Genomic_DNA"/>
</dbReference>
<dbReference type="OrthoDB" id="187794at2"/>
<organism evidence="1 2">
    <name type="scientific">Dyella jiangningensis</name>
    <dbReference type="NCBI Taxonomy" id="1379159"/>
    <lineage>
        <taxon>Bacteria</taxon>
        <taxon>Pseudomonadati</taxon>
        <taxon>Pseudomonadota</taxon>
        <taxon>Gammaproteobacteria</taxon>
        <taxon>Lysobacterales</taxon>
        <taxon>Rhodanobacteraceae</taxon>
        <taxon>Dyella</taxon>
    </lineage>
</organism>
<keyword evidence="2" id="KW-1185">Reference proteome</keyword>
<dbReference type="Proteomes" id="UP000248926">
    <property type="component" value="Unassembled WGS sequence"/>
</dbReference>
<dbReference type="AlphaFoldDB" id="A0A328NZJ4"/>
<sequence length="421" mass="45793">MECNRRSSFRNCRVPPSSNVLLRLLSCLALGLFVLATAACSGRPVALGNEAYIWQRQWTPALGDAVRTSSDVVQGWRVLAAELDGRGQWHLVEPDAAVLLATGKPVTVVVRIEGQLAQWDAADVIDHIQSVLAQWRGRGLRIAGVEIDHDCATSRLPVYARFLSLLRTSLGEPLRLSITVLPTWLDSASLDALLARVDESVLQVHAVQSPRAGLFDPRQAHAWMDAFARHARGPWRVALPAYGTRVSWDGQGRVASIESERPTLVAGDEASELFADPLAMQGFVSALEADAPQRLAGIVWFRVPTEDDARAWSLATWRAVLSRQPLVVSLLAQVRSAPDIALRDLVLINAGNADLPLPSLLRLDATCGNADGIHGYALQRTPHGLFLQRAQRGVLRAGRQLSVGWLRCDGGAALRVESSEP</sequence>